<dbReference type="SMART" id="SM00331">
    <property type="entry name" value="PP2C_SIG"/>
    <property type="match status" value="1"/>
</dbReference>
<dbReference type="InterPro" id="IPR001932">
    <property type="entry name" value="PPM-type_phosphatase-like_dom"/>
</dbReference>
<protein>
    <submittedName>
        <fullName evidence="3">Serine/threonine protein phosphatase</fullName>
    </submittedName>
</protein>
<proteinExistence type="predicted"/>
<accession>A0A2N5NKX1</accession>
<keyword evidence="1" id="KW-0378">Hydrolase</keyword>
<organism evidence="3 4">
    <name type="scientific">Mediterraneibacter gnavus</name>
    <name type="common">Ruminococcus gnavus</name>
    <dbReference type="NCBI Taxonomy" id="33038"/>
    <lineage>
        <taxon>Bacteria</taxon>
        <taxon>Bacillati</taxon>
        <taxon>Bacillota</taxon>
        <taxon>Clostridia</taxon>
        <taxon>Lachnospirales</taxon>
        <taxon>Lachnospiraceae</taxon>
        <taxon>Mediterraneibacter</taxon>
    </lineage>
</organism>
<dbReference type="Gene3D" id="3.60.40.10">
    <property type="entry name" value="PPM-type phosphatase domain"/>
    <property type="match status" value="1"/>
</dbReference>
<dbReference type="PROSITE" id="PS51746">
    <property type="entry name" value="PPM_2"/>
    <property type="match status" value="1"/>
</dbReference>
<feature type="domain" description="PPM-type phosphatase" evidence="2">
    <location>
        <begin position="253"/>
        <end position="462"/>
    </location>
</feature>
<gene>
    <name evidence="3" type="ORF">CDL18_04610</name>
</gene>
<dbReference type="GO" id="GO:0016791">
    <property type="term" value="F:phosphatase activity"/>
    <property type="evidence" value="ECO:0007669"/>
    <property type="project" value="TreeGrafter"/>
</dbReference>
<dbReference type="SUPFAM" id="SSF81606">
    <property type="entry name" value="PP2C-like"/>
    <property type="match status" value="1"/>
</dbReference>
<dbReference type="Pfam" id="PF19732">
    <property type="entry name" value="SpoIIE_N"/>
    <property type="match status" value="1"/>
</dbReference>
<dbReference type="InterPro" id="IPR036457">
    <property type="entry name" value="PPM-type-like_dom_sf"/>
</dbReference>
<dbReference type="InterPro" id="IPR052016">
    <property type="entry name" value="Bact_Sigma-Reg"/>
</dbReference>
<dbReference type="InterPro" id="IPR045768">
    <property type="entry name" value="SpoIIE_N"/>
</dbReference>
<evidence type="ECO:0000313" key="4">
    <source>
        <dbReference type="Proteomes" id="UP000234849"/>
    </source>
</evidence>
<dbReference type="EMBL" id="NIHM01000004">
    <property type="protein sequence ID" value="PLT56946.1"/>
    <property type="molecule type" value="Genomic_DNA"/>
</dbReference>
<dbReference type="Proteomes" id="UP000234849">
    <property type="component" value="Unassembled WGS sequence"/>
</dbReference>
<dbReference type="PANTHER" id="PTHR43156">
    <property type="entry name" value="STAGE II SPORULATION PROTEIN E-RELATED"/>
    <property type="match status" value="1"/>
</dbReference>
<sequence>MKNGQALHTSPYVTQIEKYADSIKQLSRTFLHLEEKKSAFSNEEIEDMFDRIKERACKSCEKCSWCWEEDFVHTYQMGYEVLSAIDHYGSELNTETKRKLQQRCLRWEAFLQEMLGAFHDARQNMMWNNRIVLGREGCAVQMDTFADMLRSTAKELEKSLFSDERLEKKLASHLKKKGIRVLYSSFFLNREGKYEVHLTARAVKNTCVTIKALVKAVSEVMGRQFIAESDQAFMLGKEYQTIVCMEGPVFYTLYGVARIGKDCNKISGDNFMMRELGGGKLAVALSDGMGSGEKACRESTLVMELLEELLEAGFPAKAAIQMINTTLVMGREEIHFSTVDLSMFDLYTGECRLIKAGASSTFIKKGNKVERISSSSLPIGVMHSIEIESVQRTLEDGDFVVMITDGVLDALPVGEQDLLMETIIGGTTGGNPKELAHHILEQVLNWTGEEPMDDMTVLAVGIWNCQDTCILGTDSV</sequence>
<evidence type="ECO:0000256" key="1">
    <source>
        <dbReference type="ARBA" id="ARBA00022801"/>
    </source>
</evidence>
<name>A0A2N5NKX1_MEDGN</name>
<dbReference type="Pfam" id="PF07228">
    <property type="entry name" value="SpoIIE"/>
    <property type="match status" value="1"/>
</dbReference>
<reference evidence="3 4" key="1">
    <citation type="journal article" date="2017" name="Genome Med.">
        <title>A novel Ruminococcus gnavus clade enriched in inflammatory bowel disease patients.</title>
        <authorList>
            <person name="Hall A.B."/>
            <person name="Yassour M."/>
            <person name="Sauk J."/>
            <person name="Garner A."/>
            <person name="Jiang X."/>
            <person name="Arthur T."/>
            <person name="Lagoudas G.K."/>
            <person name="Vatanen T."/>
            <person name="Fornelos N."/>
            <person name="Wilson R."/>
            <person name="Bertha M."/>
            <person name="Cohen M."/>
            <person name="Garber J."/>
            <person name="Khalili H."/>
            <person name="Gevers D."/>
            <person name="Ananthakrishnan A.N."/>
            <person name="Kugathasan S."/>
            <person name="Lander E.S."/>
            <person name="Blainey P."/>
            <person name="Vlamakis H."/>
            <person name="Xavier R.J."/>
            <person name="Huttenhower C."/>
        </authorList>
    </citation>
    <scope>NUCLEOTIDE SEQUENCE [LARGE SCALE GENOMIC DNA]</scope>
    <source>
        <strain evidence="3 4">RJX1118</strain>
    </source>
</reference>
<comment type="caution">
    <text evidence="3">The sequence shown here is derived from an EMBL/GenBank/DDBJ whole genome shotgun (WGS) entry which is preliminary data.</text>
</comment>
<dbReference type="AlphaFoldDB" id="A0A2N5NKX1"/>
<evidence type="ECO:0000313" key="3">
    <source>
        <dbReference type="EMBL" id="PLT56946.1"/>
    </source>
</evidence>
<dbReference type="RefSeq" id="WP_101879291.1">
    <property type="nucleotide sequence ID" value="NZ_NIHM01000004.1"/>
</dbReference>
<dbReference type="PANTHER" id="PTHR43156:SF2">
    <property type="entry name" value="STAGE II SPORULATION PROTEIN E"/>
    <property type="match status" value="1"/>
</dbReference>
<evidence type="ECO:0000259" key="2">
    <source>
        <dbReference type="PROSITE" id="PS51746"/>
    </source>
</evidence>